<reference evidence="6 7" key="1">
    <citation type="journal article" date="2023" name="ISME J.">
        <title>Cultivation and genomic characterization of novel and ubiquitous marine nitrite-oxidizing bacteria from the Nitrospirales.</title>
        <authorList>
            <person name="Mueller A.J."/>
            <person name="Daebeler A."/>
            <person name="Herbold C.W."/>
            <person name="Kirkegaard R.H."/>
            <person name="Daims H."/>
        </authorList>
    </citation>
    <scope>NUCLEOTIDE SEQUENCE [LARGE SCALE GENOMIC DNA]</scope>
    <source>
        <strain evidence="6 7">EB</strain>
    </source>
</reference>
<gene>
    <name evidence="6" type="ORF">PPG34_17900</name>
</gene>
<dbReference type="PANTHER" id="PTHR43847:SF1">
    <property type="entry name" value="BLL3993 PROTEIN"/>
    <property type="match status" value="1"/>
</dbReference>
<protein>
    <submittedName>
        <fullName evidence="6">Isoprenylcysteine carboxylmethyltransferase family protein</fullName>
    </submittedName>
</protein>
<feature type="transmembrane region" description="Helical" evidence="5">
    <location>
        <begin position="12"/>
        <end position="32"/>
    </location>
</feature>
<sequence length="149" mass="17430">MYQSKHQVQSYIFVGVQFICLGLLVVTGPWLASIPGLVLLEMSGVVLGLWAVLTMKLRHLSAFPEIKASSSLQSRGPYRWIRHPMYLALLMVTLAIVWEEFSYVRGGVWMVLFIDLMLKLQYEERLLEKTFPDFQDYQTRTFKLLPWIW</sequence>
<evidence type="ECO:0000313" key="6">
    <source>
        <dbReference type="EMBL" id="MDT7044229.1"/>
    </source>
</evidence>
<evidence type="ECO:0000256" key="3">
    <source>
        <dbReference type="ARBA" id="ARBA00022989"/>
    </source>
</evidence>
<keyword evidence="3 5" id="KW-1133">Transmembrane helix</keyword>
<organism evidence="6 7">
    <name type="scientific">Candidatus Nitronereus thalassa</name>
    <dbReference type="NCBI Taxonomy" id="3020898"/>
    <lineage>
        <taxon>Bacteria</taxon>
        <taxon>Pseudomonadati</taxon>
        <taxon>Nitrospirota</taxon>
        <taxon>Nitrospiria</taxon>
        <taxon>Nitrospirales</taxon>
        <taxon>Nitrospiraceae</taxon>
        <taxon>Candidatus Nitronereus</taxon>
    </lineage>
</organism>
<comment type="caution">
    <text evidence="6">The sequence shown here is derived from an EMBL/GenBank/DDBJ whole genome shotgun (WGS) entry which is preliminary data.</text>
</comment>
<dbReference type="Pfam" id="PF04191">
    <property type="entry name" value="PEMT"/>
    <property type="match status" value="1"/>
</dbReference>
<evidence type="ECO:0000256" key="2">
    <source>
        <dbReference type="ARBA" id="ARBA00022692"/>
    </source>
</evidence>
<keyword evidence="2 5" id="KW-0812">Transmembrane</keyword>
<proteinExistence type="predicted"/>
<keyword evidence="7" id="KW-1185">Reference proteome</keyword>
<dbReference type="Gene3D" id="1.20.120.1630">
    <property type="match status" value="1"/>
</dbReference>
<dbReference type="PANTHER" id="PTHR43847">
    <property type="entry name" value="BLL3993 PROTEIN"/>
    <property type="match status" value="1"/>
</dbReference>
<evidence type="ECO:0000313" key="7">
    <source>
        <dbReference type="Proteomes" id="UP001250932"/>
    </source>
</evidence>
<dbReference type="InterPro" id="IPR007318">
    <property type="entry name" value="Phopholipid_MeTrfase"/>
</dbReference>
<dbReference type="EMBL" id="JAQOUE010000002">
    <property type="protein sequence ID" value="MDT7044229.1"/>
    <property type="molecule type" value="Genomic_DNA"/>
</dbReference>
<feature type="transmembrane region" description="Helical" evidence="5">
    <location>
        <begin position="80"/>
        <end position="98"/>
    </location>
</feature>
<comment type="subcellular location">
    <subcellularLocation>
        <location evidence="1">Endomembrane system</location>
        <topology evidence="1">Multi-pass membrane protein</topology>
    </subcellularLocation>
</comment>
<dbReference type="InterPro" id="IPR052527">
    <property type="entry name" value="Metal_cation-efflux_comp"/>
</dbReference>
<accession>A0ABU3KDH5</accession>
<dbReference type="RefSeq" id="WP_313834814.1">
    <property type="nucleotide sequence ID" value="NZ_JAQOUE010000002.1"/>
</dbReference>
<evidence type="ECO:0000256" key="4">
    <source>
        <dbReference type="ARBA" id="ARBA00023136"/>
    </source>
</evidence>
<evidence type="ECO:0000256" key="1">
    <source>
        <dbReference type="ARBA" id="ARBA00004127"/>
    </source>
</evidence>
<name>A0ABU3KDH5_9BACT</name>
<feature type="transmembrane region" description="Helical" evidence="5">
    <location>
        <begin position="38"/>
        <end position="59"/>
    </location>
</feature>
<keyword evidence="4 5" id="KW-0472">Membrane</keyword>
<dbReference type="Proteomes" id="UP001250932">
    <property type="component" value="Unassembled WGS sequence"/>
</dbReference>
<evidence type="ECO:0000256" key="5">
    <source>
        <dbReference type="SAM" id="Phobius"/>
    </source>
</evidence>